<protein>
    <recommendedName>
        <fullName evidence="3">Flagellin</fullName>
    </recommendedName>
</protein>
<dbReference type="EMBL" id="JAZDRO010000004">
    <property type="protein sequence ID" value="MEE2567024.1"/>
    <property type="molecule type" value="Genomic_DNA"/>
</dbReference>
<gene>
    <name evidence="6" type="ORF">V0U35_10060</name>
</gene>
<dbReference type="Gene3D" id="1.20.1330.10">
    <property type="entry name" value="f41 fragment of flagellin, N-terminal domain"/>
    <property type="match status" value="1"/>
</dbReference>
<proteinExistence type="inferred from homology"/>
<comment type="function">
    <text evidence="3">Flagellin is the subunit protein which polymerizes to form the filaments of bacterial flagella.</text>
</comment>
<dbReference type="InterPro" id="IPR046358">
    <property type="entry name" value="Flagellin_C"/>
</dbReference>
<evidence type="ECO:0000313" key="6">
    <source>
        <dbReference type="EMBL" id="MEE2567024.1"/>
    </source>
</evidence>
<evidence type="ECO:0000256" key="3">
    <source>
        <dbReference type="RuleBase" id="RU362073"/>
    </source>
</evidence>
<feature type="domain" description="Flagellin C-terminal" evidence="5">
    <location>
        <begin position="195"/>
        <end position="276"/>
    </location>
</feature>
<evidence type="ECO:0000256" key="1">
    <source>
        <dbReference type="ARBA" id="ARBA00005709"/>
    </source>
</evidence>
<evidence type="ECO:0000259" key="5">
    <source>
        <dbReference type="Pfam" id="PF00700"/>
    </source>
</evidence>
<keyword evidence="6" id="KW-0282">Flagellum</keyword>
<dbReference type="Pfam" id="PF00669">
    <property type="entry name" value="Flagellin_N"/>
    <property type="match status" value="1"/>
</dbReference>
<dbReference type="PANTHER" id="PTHR42792:SF2">
    <property type="entry name" value="FLAGELLIN"/>
    <property type="match status" value="1"/>
</dbReference>
<dbReference type="InterPro" id="IPR001029">
    <property type="entry name" value="Flagellin_N"/>
</dbReference>
<evidence type="ECO:0000259" key="4">
    <source>
        <dbReference type="Pfam" id="PF00669"/>
    </source>
</evidence>
<accession>A0ABU7LZQ9</accession>
<name>A0ABU7LZQ9_9PROT</name>
<sequence length="277" mass="28778">MTNSVNTNPGAMIALQNLNRTNMELEMVQNRINTGLEVAGAKDNGGIFAIAQRMRSNVSGYSAVTDSLNRAISTVDVALAAGEAISDLIIEMKEKALAAADTSLDTASRTALNEDFKALRDQIKVIVANAEFNGSNLLDNSIASITALANADGSNTITVADENFVLGSTGSQVTIASNASFATATQADNIASQLGTTLDNVNASLARLGTKSKSLGIHSAFVTKLSDALTTGIGNLVDADMAKESAKLQALQVKQQLGIQALGIANQSPQAVLSFFR</sequence>
<keyword evidence="6" id="KW-0966">Cell projection</keyword>
<keyword evidence="2 3" id="KW-0975">Bacterial flagellum</keyword>
<keyword evidence="7" id="KW-1185">Reference proteome</keyword>
<keyword evidence="3" id="KW-0964">Secreted</keyword>
<feature type="domain" description="Flagellin N-terminal" evidence="4">
    <location>
        <begin position="5"/>
        <end position="141"/>
    </location>
</feature>
<dbReference type="Proteomes" id="UP001310692">
    <property type="component" value="Unassembled WGS sequence"/>
</dbReference>
<dbReference type="RefSeq" id="WP_330196582.1">
    <property type="nucleotide sequence ID" value="NZ_JAZDRO010000004.1"/>
</dbReference>
<comment type="caution">
    <text evidence="6">The sequence shown here is derived from an EMBL/GenBank/DDBJ whole genome shotgun (WGS) entry which is preliminary data.</text>
</comment>
<comment type="subcellular location">
    <subcellularLocation>
        <location evidence="3">Secreted</location>
    </subcellularLocation>
    <subcellularLocation>
        <location evidence="3">Bacterial flagellum</location>
    </subcellularLocation>
</comment>
<evidence type="ECO:0000313" key="7">
    <source>
        <dbReference type="Proteomes" id="UP001310692"/>
    </source>
</evidence>
<dbReference type="PANTHER" id="PTHR42792">
    <property type="entry name" value="FLAGELLIN"/>
    <property type="match status" value="1"/>
</dbReference>
<keyword evidence="6" id="KW-0969">Cilium</keyword>
<dbReference type="SUPFAM" id="SSF64518">
    <property type="entry name" value="Phase 1 flagellin"/>
    <property type="match status" value="1"/>
</dbReference>
<reference evidence="6 7" key="1">
    <citation type="submission" date="2024-01" db="EMBL/GenBank/DDBJ databases">
        <title>Hyphobacterium bacterium isolated from marine sediment.</title>
        <authorList>
            <person name="Zhao S."/>
        </authorList>
    </citation>
    <scope>NUCLEOTIDE SEQUENCE [LARGE SCALE GENOMIC DNA]</scope>
    <source>
        <strain evidence="6 7">Y60-23</strain>
    </source>
</reference>
<comment type="similarity">
    <text evidence="1 3">Belongs to the bacterial flagellin family.</text>
</comment>
<dbReference type="Pfam" id="PF00700">
    <property type="entry name" value="Flagellin_C"/>
    <property type="match status" value="1"/>
</dbReference>
<organism evidence="6 7">
    <name type="scientific">Hyphobacterium marinum</name>
    <dbReference type="NCBI Taxonomy" id="3116574"/>
    <lineage>
        <taxon>Bacteria</taxon>
        <taxon>Pseudomonadati</taxon>
        <taxon>Pseudomonadota</taxon>
        <taxon>Alphaproteobacteria</taxon>
        <taxon>Maricaulales</taxon>
        <taxon>Maricaulaceae</taxon>
        <taxon>Hyphobacterium</taxon>
    </lineage>
</organism>
<dbReference type="InterPro" id="IPR001492">
    <property type="entry name" value="Flagellin"/>
</dbReference>
<evidence type="ECO:0000256" key="2">
    <source>
        <dbReference type="ARBA" id="ARBA00023143"/>
    </source>
</evidence>